<keyword evidence="2" id="KW-1185">Reference proteome</keyword>
<evidence type="ECO:0000313" key="1">
    <source>
        <dbReference type="EMBL" id="KAJ8097396.1"/>
    </source>
</evidence>
<evidence type="ECO:0008006" key="3">
    <source>
        <dbReference type="Google" id="ProtNLM"/>
    </source>
</evidence>
<dbReference type="Proteomes" id="UP001217417">
    <property type="component" value="Unassembled WGS sequence"/>
</dbReference>
<dbReference type="AlphaFoldDB" id="A0AAD7QLB8"/>
<organism evidence="1 2">
    <name type="scientific">Lipomyces tetrasporus</name>
    <dbReference type="NCBI Taxonomy" id="54092"/>
    <lineage>
        <taxon>Eukaryota</taxon>
        <taxon>Fungi</taxon>
        <taxon>Dikarya</taxon>
        <taxon>Ascomycota</taxon>
        <taxon>Saccharomycotina</taxon>
        <taxon>Lipomycetes</taxon>
        <taxon>Lipomycetales</taxon>
        <taxon>Lipomycetaceae</taxon>
        <taxon>Lipomyces</taxon>
    </lineage>
</organism>
<accession>A0AAD7QLB8</accession>
<comment type="caution">
    <text evidence="1">The sequence shown here is derived from an EMBL/GenBank/DDBJ whole genome shotgun (WGS) entry which is preliminary data.</text>
</comment>
<dbReference type="InterPro" id="IPR036188">
    <property type="entry name" value="FAD/NAD-bd_sf"/>
</dbReference>
<dbReference type="SUPFAM" id="SSF51905">
    <property type="entry name" value="FAD/NAD(P)-binding domain"/>
    <property type="match status" value="1"/>
</dbReference>
<dbReference type="InterPro" id="IPR029731">
    <property type="entry name" value="OSGIN1/2"/>
</dbReference>
<evidence type="ECO:0000313" key="2">
    <source>
        <dbReference type="Proteomes" id="UP001217417"/>
    </source>
</evidence>
<sequence>MAHSDTEPTVVSWHPQEGWLQSSGDMALQDKSHKAILQGQLNEKQEIYEGVTSSAEGESILVDTLIIGNGPSALVLSYLLHGNTPFYDPNTEYGPHPDPVLHSLLDELQGEDMLAKQHDRHCIYDSILHNLTLQKYLRYAHRAFASQVVAPVNFLLDTLMAPNIDIDIHARQKSRVRWILQEDHAVDHLVVGSSFVPGGQWAGREVPSKTLSYAEMLSLPGFSFSDYYKVTYGKEPDPYSRPMRSDVGAYYAMYPSEVGINESVRANYTVLSLHRSDDEIGKMFKAIIQNNDTTCIQIVTARNVVLATGVFTHQVPPDAILYPIVSRQYAKNHFQQTDVDNEGAVLIIGSGFSAADAILSASNSKKIIHVFQWDPKNRPSPLRACHKETYPEYACLYRLMRLAAASRETSNHSASFSSSLASRYEGYANGTIIEATADTIKILLPSGSVIERRVSELKSYVGRIGVISYLSSNLRSEIGVGADQIWASKNSFRKRINSRMERWTSVGISPARTDSEKHVERGYFIQEQTHELDDQGYKVPDFESSKAYVNDYAASYGLEVADGVFVIGSLVGDSLVRYALGGCVAVAGNIIERRNARNRIS</sequence>
<gene>
    <name evidence="1" type="ORF">POJ06DRAFT_30770</name>
</gene>
<reference evidence="1" key="1">
    <citation type="submission" date="2023-03" db="EMBL/GenBank/DDBJ databases">
        <title>Near-Complete genome sequence of Lipomyces tetrasporous NRRL Y-64009, an oleaginous yeast capable of growing on lignocellulosic hydrolysates.</title>
        <authorList>
            <consortium name="Lawrence Berkeley National Laboratory"/>
            <person name="Jagtap S.S."/>
            <person name="Liu J.-J."/>
            <person name="Walukiewicz H.E."/>
            <person name="Pangilinan J."/>
            <person name="Lipzen A."/>
            <person name="Ahrendt S."/>
            <person name="Koriabine M."/>
            <person name="Cobaugh K."/>
            <person name="Salamov A."/>
            <person name="Yoshinaga Y."/>
            <person name="Ng V."/>
            <person name="Daum C."/>
            <person name="Grigoriev I.V."/>
            <person name="Slininger P.J."/>
            <person name="Dien B.S."/>
            <person name="Jin Y.-S."/>
            <person name="Rao C.V."/>
        </authorList>
    </citation>
    <scope>NUCLEOTIDE SEQUENCE</scope>
    <source>
        <strain evidence="1">NRRL Y-64009</strain>
    </source>
</reference>
<dbReference type="EMBL" id="JARPMG010000011">
    <property type="protein sequence ID" value="KAJ8097396.1"/>
    <property type="molecule type" value="Genomic_DNA"/>
</dbReference>
<dbReference type="Gene3D" id="3.50.50.60">
    <property type="entry name" value="FAD/NAD(P)-binding domain"/>
    <property type="match status" value="1"/>
</dbReference>
<proteinExistence type="predicted"/>
<dbReference type="RefSeq" id="XP_056040846.1">
    <property type="nucleotide sequence ID" value="XM_056190847.1"/>
</dbReference>
<protein>
    <recommendedName>
        <fullName evidence="3">L-ornithine N(5)-monooxygenase</fullName>
    </recommendedName>
</protein>
<name>A0AAD7QLB8_9ASCO</name>
<dbReference type="PANTHER" id="PTHR15192:SF8">
    <property type="entry name" value="FAD_NAD(P)-BINDING DOMAIN-CONTAINING PROTEIN"/>
    <property type="match status" value="1"/>
</dbReference>
<dbReference type="PANTHER" id="PTHR15192">
    <property type="entry name" value="PROTEIN CBG05349"/>
    <property type="match status" value="1"/>
</dbReference>
<dbReference type="GeneID" id="80886013"/>